<dbReference type="PANTHER" id="PTHR30085">
    <property type="entry name" value="AMINO ACID ABC TRANSPORTER PERMEASE"/>
    <property type="match status" value="1"/>
</dbReference>
<keyword evidence="6 8" id="KW-1133">Transmembrane helix</keyword>
<dbReference type="SUPFAM" id="SSF161098">
    <property type="entry name" value="MetI-like"/>
    <property type="match status" value="1"/>
</dbReference>
<dbReference type="SMART" id="SM00062">
    <property type="entry name" value="PBPb"/>
    <property type="match status" value="1"/>
</dbReference>
<evidence type="ECO:0000313" key="11">
    <source>
        <dbReference type="EMBL" id="SKA62305.1"/>
    </source>
</evidence>
<dbReference type="Proteomes" id="UP000190162">
    <property type="component" value="Unassembled WGS sequence"/>
</dbReference>
<dbReference type="EMBL" id="FUXU01000061">
    <property type="protein sequence ID" value="SKA62305.1"/>
    <property type="molecule type" value="Genomic_DNA"/>
</dbReference>
<evidence type="ECO:0000256" key="9">
    <source>
        <dbReference type="SAM" id="SignalP"/>
    </source>
</evidence>
<evidence type="ECO:0000256" key="6">
    <source>
        <dbReference type="ARBA" id="ARBA00022989"/>
    </source>
</evidence>
<dbReference type="InterPro" id="IPR035906">
    <property type="entry name" value="MetI-like_sf"/>
</dbReference>
<evidence type="ECO:0000256" key="4">
    <source>
        <dbReference type="ARBA" id="ARBA00022692"/>
    </source>
</evidence>
<feature type="domain" description="Solute-binding protein family 3/N-terminal" evidence="10">
    <location>
        <begin position="33"/>
        <end position="255"/>
    </location>
</feature>
<dbReference type="GO" id="GO:0030288">
    <property type="term" value="C:outer membrane-bounded periplasmic space"/>
    <property type="evidence" value="ECO:0007669"/>
    <property type="project" value="TreeGrafter"/>
</dbReference>
<keyword evidence="5 9" id="KW-0732">Signal</keyword>
<feature type="transmembrane region" description="Helical" evidence="8">
    <location>
        <begin position="435"/>
        <end position="460"/>
    </location>
</feature>
<dbReference type="InterPro" id="IPR018313">
    <property type="entry name" value="SBP_3_CS"/>
</dbReference>
<feature type="transmembrane region" description="Helical" evidence="8">
    <location>
        <begin position="351"/>
        <end position="376"/>
    </location>
</feature>
<dbReference type="InterPro" id="IPR051455">
    <property type="entry name" value="Bact_solute-bind_prot3"/>
</dbReference>
<evidence type="ECO:0000259" key="10">
    <source>
        <dbReference type="SMART" id="SM00062"/>
    </source>
</evidence>
<comment type="similarity">
    <text evidence="2">Belongs to the bacterial solute-binding protein 3 family.</text>
</comment>
<dbReference type="AlphaFoldDB" id="A0A1T4VBH8"/>
<feature type="signal peptide" evidence="9">
    <location>
        <begin position="1"/>
        <end position="21"/>
    </location>
</feature>
<feature type="chain" id="PRO_5012572129" evidence="9">
    <location>
        <begin position="22"/>
        <end position="518"/>
    </location>
</feature>
<feature type="transmembrane region" description="Helical" evidence="8">
    <location>
        <begin position="320"/>
        <end position="344"/>
    </location>
</feature>
<evidence type="ECO:0000256" key="3">
    <source>
        <dbReference type="ARBA" id="ARBA00022448"/>
    </source>
</evidence>
<dbReference type="Gene3D" id="1.10.3720.10">
    <property type="entry name" value="MetI-like"/>
    <property type="match status" value="1"/>
</dbReference>
<dbReference type="OrthoDB" id="8994218at2"/>
<feature type="transmembrane region" description="Helical" evidence="8">
    <location>
        <begin position="472"/>
        <end position="493"/>
    </location>
</feature>
<proteinExistence type="inferred from homology"/>
<dbReference type="GO" id="GO:0016020">
    <property type="term" value="C:membrane"/>
    <property type="evidence" value="ECO:0007669"/>
    <property type="project" value="UniProtKB-SubCell"/>
</dbReference>
<keyword evidence="12" id="KW-1185">Reference proteome</keyword>
<evidence type="ECO:0000256" key="5">
    <source>
        <dbReference type="ARBA" id="ARBA00022729"/>
    </source>
</evidence>
<evidence type="ECO:0000256" key="8">
    <source>
        <dbReference type="SAM" id="Phobius"/>
    </source>
</evidence>
<evidence type="ECO:0000256" key="1">
    <source>
        <dbReference type="ARBA" id="ARBA00004141"/>
    </source>
</evidence>
<dbReference type="PROSITE" id="PS01039">
    <property type="entry name" value="SBP_BACTERIAL_3"/>
    <property type="match status" value="1"/>
</dbReference>
<dbReference type="Gene3D" id="3.40.190.10">
    <property type="entry name" value="Periplasmic binding protein-like II"/>
    <property type="match status" value="2"/>
</dbReference>
<evidence type="ECO:0000256" key="7">
    <source>
        <dbReference type="ARBA" id="ARBA00023136"/>
    </source>
</evidence>
<keyword evidence="4 8" id="KW-0812">Transmembrane</keyword>
<keyword evidence="3" id="KW-0813">Transport</keyword>
<dbReference type="InterPro" id="IPR001638">
    <property type="entry name" value="Solute-binding_3/MltF_N"/>
</dbReference>
<dbReference type="RefSeq" id="WP_078753791.1">
    <property type="nucleotide sequence ID" value="NZ_FUXU01000061.1"/>
</dbReference>
<dbReference type="GO" id="GO:0005576">
    <property type="term" value="C:extracellular region"/>
    <property type="evidence" value="ECO:0007669"/>
    <property type="project" value="TreeGrafter"/>
</dbReference>
<evidence type="ECO:0000256" key="2">
    <source>
        <dbReference type="ARBA" id="ARBA00010333"/>
    </source>
</evidence>
<dbReference type="PANTHER" id="PTHR30085:SF6">
    <property type="entry name" value="ABC TRANSPORTER GLUTAMINE-BINDING PROTEIN GLNH"/>
    <property type="match status" value="1"/>
</dbReference>
<dbReference type="Pfam" id="PF00497">
    <property type="entry name" value="SBP_bac_3"/>
    <property type="match status" value="1"/>
</dbReference>
<dbReference type="SUPFAM" id="SSF53850">
    <property type="entry name" value="Periplasmic binding protein-like II"/>
    <property type="match status" value="1"/>
</dbReference>
<comment type="subcellular location">
    <subcellularLocation>
        <location evidence="1">Membrane</location>
        <topology evidence="1">Multi-pass membrane protein</topology>
    </subcellularLocation>
</comment>
<dbReference type="GO" id="GO:0006865">
    <property type="term" value="P:amino acid transport"/>
    <property type="evidence" value="ECO:0007669"/>
    <property type="project" value="TreeGrafter"/>
</dbReference>
<protein>
    <submittedName>
        <fullName evidence="11">Polar amino acid transport system substrate-binding protein</fullName>
    </submittedName>
</protein>
<sequence length="518" mass="58189">MKHLALPLFCFLAVFSTNVFALDLLSTIRLKGTLVVGVKVDYPPWGHLNTDGENSGFEIDLAKAVAKSLKVDIVFKAVSTANRFQKLNDGQVDMLIATVGDTIERRKQVNMVLPHYFRSGVTAISRKSYGIEGWEDLIGQPVCLTSGAYFNEHLIKNYRIDPVILSNNRDLKIALLTNKCKAWAYDSGILFTLSNQPAWHDYEIALETIIPIHWSFVTRNDAQSKSLDTWLSQFLSSRIRDGFIKNLATSWKLPEQDYLTQQQINWNQIDSSSRPLCNIKDRKERGYVFCFDAVLNLSKTDSIKTPIIDHFDIKMIAKSLLHTTLFTAIVIISAMSLSLVLGLLTLKTPNWIGAFVLSLTNIQSSVPPILMLYFIYFGVLASFQNYAQSWYASGTTIAWLVLSLYTASGINNLITVNRHDSIPLVQRYAKYRLGVTSNLVNLAKAAGMASIIASPNAVLIFNSVSSNSEHPILLMSVLAIFYYVEILVFAYFIKHCLSKIHGKEKHKENKTPLSDQEV</sequence>
<evidence type="ECO:0000313" key="12">
    <source>
        <dbReference type="Proteomes" id="UP000190162"/>
    </source>
</evidence>
<name>A0A1T4VBH8_9GAMM</name>
<feature type="transmembrane region" description="Helical" evidence="8">
    <location>
        <begin position="396"/>
        <end position="414"/>
    </location>
</feature>
<gene>
    <name evidence="11" type="ORF">SAMN02745132_03601</name>
</gene>
<accession>A0A1T4VBH8</accession>
<reference evidence="12" key="1">
    <citation type="submission" date="2017-02" db="EMBL/GenBank/DDBJ databases">
        <authorList>
            <person name="Varghese N."/>
            <person name="Submissions S."/>
        </authorList>
    </citation>
    <scope>NUCLEOTIDE SEQUENCE [LARGE SCALE GENOMIC DNA]</scope>
    <source>
        <strain evidence="12">DSM 22720</strain>
    </source>
</reference>
<organism evidence="11 12">
    <name type="scientific">Enterovibrio nigricans DSM 22720</name>
    <dbReference type="NCBI Taxonomy" id="1121868"/>
    <lineage>
        <taxon>Bacteria</taxon>
        <taxon>Pseudomonadati</taxon>
        <taxon>Pseudomonadota</taxon>
        <taxon>Gammaproteobacteria</taxon>
        <taxon>Vibrionales</taxon>
        <taxon>Vibrionaceae</taxon>
        <taxon>Enterovibrio</taxon>
    </lineage>
</organism>
<keyword evidence="7 8" id="KW-0472">Membrane</keyword>